<name>A0A2G6E0K0_9BACT</name>
<proteinExistence type="inferred from homology"/>
<reference evidence="6 7" key="1">
    <citation type="submission" date="2017-10" db="EMBL/GenBank/DDBJ databases">
        <title>Novel microbial diversity and functional potential in the marine mammal oral microbiome.</title>
        <authorList>
            <person name="Dudek N.K."/>
            <person name="Sun C.L."/>
            <person name="Burstein D."/>
            <person name="Kantor R.S."/>
            <person name="Aliaga Goltsman D.S."/>
            <person name="Bik E.M."/>
            <person name="Thomas B.C."/>
            <person name="Banfield J.F."/>
            <person name="Relman D.A."/>
        </authorList>
    </citation>
    <scope>NUCLEOTIDE SEQUENCE [LARGE SCALE GENOMIC DNA]</scope>
    <source>
        <strain evidence="6">DOLZORAL124_49_17</strain>
    </source>
</reference>
<feature type="domain" description="Solute-binding protein family 5" evidence="5">
    <location>
        <begin position="69"/>
        <end position="412"/>
    </location>
</feature>
<dbReference type="PANTHER" id="PTHR30290">
    <property type="entry name" value="PERIPLASMIC BINDING COMPONENT OF ABC TRANSPORTER"/>
    <property type="match status" value="1"/>
</dbReference>
<dbReference type="AlphaFoldDB" id="A0A2G6E0K0"/>
<dbReference type="Pfam" id="PF00496">
    <property type="entry name" value="SBP_bac_5"/>
    <property type="match status" value="1"/>
</dbReference>
<gene>
    <name evidence="6" type="ORF">CSB45_15045</name>
</gene>
<dbReference type="InterPro" id="IPR000914">
    <property type="entry name" value="SBP_5_dom"/>
</dbReference>
<organism evidence="6 7">
    <name type="scientific">candidate division KSB3 bacterium</name>
    <dbReference type="NCBI Taxonomy" id="2044937"/>
    <lineage>
        <taxon>Bacteria</taxon>
        <taxon>candidate division KSB3</taxon>
    </lineage>
</organism>
<dbReference type="GO" id="GO:1904680">
    <property type="term" value="F:peptide transmembrane transporter activity"/>
    <property type="evidence" value="ECO:0007669"/>
    <property type="project" value="TreeGrafter"/>
</dbReference>
<dbReference type="Gene3D" id="3.40.190.10">
    <property type="entry name" value="Periplasmic binding protein-like II"/>
    <property type="match status" value="1"/>
</dbReference>
<dbReference type="PIRSF" id="PIRSF002741">
    <property type="entry name" value="MppA"/>
    <property type="match status" value="1"/>
</dbReference>
<sequence length="523" mass="58494">MEVIFMKKLILFAVCLVLVSNVVFAGDEEALRFVTSFKIRSLDPVTQGFWLAEYGAAELLMQYRSDGRYYPWLLKSLDRSDDLTWILTLREGLRFQNGKAVDAAAVLAVIERQMEHSASAQSRIPEGTTFEISGPLEITLKTPEPYPGLVAALAHESTFLIYDAEAVDAVGENYDKLAGAGIYTGPYSVVSLDDQELILERYEGYWAGRPALPGVSVQFVPDAQARILAVQNGEADICNYPPIQAKPVIDATEGIHLLYGWPSAGGFRAILKTNKAPFDDIEVRKALIRSIDYAEIAHDVLYDVVLQATGFYPEWTPFAVQNQHTDLEAAKRILDEAGWLVGNEGIREKDGTRLHIVLLIYPQQPDLVPISEAMQAQLRKAGFEVEIKSVDSILDALANNTEPWDLGLTSSGPMAFGGAVDVRLMNYHYTGGVRNWGHYSNPELDALIKELCVTFDEAARSTLLQQIQEVLIEKDPQQFFVEFHTDRVVVNDKYKQYHPGMGLYFVHYLTRPGEYDTPTFEVK</sequence>
<protein>
    <submittedName>
        <fullName evidence="6">Peptide ABC transporter substrate-binding protein</fullName>
    </submittedName>
</protein>
<dbReference type="GO" id="GO:0030313">
    <property type="term" value="C:cell envelope"/>
    <property type="evidence" value="ECO:0007669"/>
    <property type="project" value="UniProtKB-SubCell"/>
</dbReference>
<evidence type="ECO:0000256" key="1">
    <source>
        <dbReference type="ARBA" id="ARBA00004196"/>
    </source>
</evidence>
<comment type="subcellular location">
    <subcellularLocation>
        <location evidence="1">Cell envelope</location>
    </subcellularLocation>
</comment>
<dbReference type="GO" id="GO:0042597">
    <property type="term" value="C:periplasmic space"/>
    <property type="evidence" value="ECO:0007669"/>
    <property type="project" value="UniProtKB-ARBA"/>
</dbReference>
<dbReference type="GO" id="GO:0015833">
    <property type="term" value="P:peptide transport"/>
    <property type="evidence" value="ECO:0007669"/>
    <property type="project" value="TreeGrafter"/>
</dbReference>
<dbReference type="SUPFAM" id="SSF53850">
    <property type="entry name" value="Periplasmic binding protein-like II"/>
    <property type="match status" value="1"/>
</dbReference>
<comment type="similarity">
    <text evidence="2">Belongs to the bacterial solute-binding protein 5 family.</text>
</comment>
<evidence type="ECO:0000313" key="7">
    <source>
        <dbReference type="Proteomes" id="UP000229740"/>
    </source>
</evidence>
<evidence type="ECO:0000256" key="2">
    <source>
        <dbReference type="ARBA" id="ARBA00005695"/>
    </source>
</evidence>
<dbReference type="InterPro" id="IPR030678">
    <property type="entry name" value="Peptide/Ni-bd"/>
</dbReference>
<keyword evidence="3" id="KW-0813">Transport</keyword>
<evidence type="ECO:0000259" key="5">
    <source>
        <dbReference type="Pfam" id="PF00496"/>
    </source>
</evidence>
<dbReference type="GO" id="GO:0043190">
    <property type="term" value="C:ATP-binding cassette (ABC) transporter complex"/>
    <property type="evidence" value="ECO:0007669"/>
    <property type="project" value="InterPro"/>
</dbReference>
<dbReference type="PANTHER" id="PTHR30290:SF10">
    <property type="entry name" value="PERIPLASMIC OLIGOPEPTIDE-BINDING PROTEIN-RELATED"/>
    <property type="match status" value="1"/>
</dbReference>
<keyword evidence="4" id="KW-0732">Signal</keyword>
<dbReference type="EMBL" id="PDPS01000054">
    <property type="protein sequence ID" value="PID55629.1"/>
    <property type="molecule type" value="Genomic_DNA"/>
</dbReference>
<comment type="caution">
    <text evidence="6">The sequence shown here is derived from an EMBL/GenBank/DDBJ whole genome shotgun (WGS) entry which is preliminary data.</text>
</comment>
<evidence type="ECO:0000256" key="4">
    <source>
        <dbReference type="ARBA" id="ARBA00022729"/>
    </source>
</evidence>
<evidence type="ECO:0000256" key="3">
    <source>
        <dbReference type="ARBA" id="ARBA00022448"/>
    </source>
</evidence>
<dbReference type="Gene3D" id="3.10.105.10">
    <property type="entry name" value="Dipeptide-binding Protein, Domain 3"/>
    <property type="match status" value="1"/>
</dbReference>
<dbReference type="Proteomes" id="UP000229740">
    <property type="component" value="Unassembled WGS sequence"/>
</dbReference>
<evidence type="ECO:0000313" key="6">
    <source>
        <dbReference type="EMBL" id="PID55629.1"/>
    </source>
</evidence>
<dbReference type="InterPro" id="IPR039424">
    <property type="entry name" value="SBP_5"/>
</dbReference>
<accession>A0A2G6E0K0</accession>